<feature type="compositionally biased region" description="Polar residues" evidence="5">
    <location>
        <begin position="45"/>
        <end position="84"/>
    </location>
</feature>
<dbReference type="AlphaFoldDB" id="H8X6H1"/>
<feature type="compositionally biased region" description="Basic and acidic residues" evidence="5">
    <location>
        <begin position="152"/>
        <end position="168"/>
    </location>
</feature>
<evidence type="ECO:0000256" key="4">
    <source>
        <dbReference type="ARBA" id="ARBA00022807"/>
    </source>
</evidence>
<evidence type="ECO:0000256" key="5">
    <source>
        <dbReference type="SAM" id="MobiDB-lite"/>
    </source>
</evidence>
<dbReference type="InterPro" id="IPR038765">
    <property type="entry name" value="Papain-like_cys_pep_sf"/>
</dbReference>
<dbReference type="eggNOG" id="KOG0779">
    <property type="taxonomic scope" value="Eukaryota"/>
</dbReference>
<feature type="compositionally biased region" description="Acidic residues" evidence="5">
    <location>
        <begin position="780"/>
        <end position="796"/>
    </location>
</feature>
<feature type="compositionally biased region" description="Polar residues" evidence="5">
    <location>
        <begin position="800"/>
        <end position="815"/>
    </location>
</feature>
<feature type="domain" description="Ubiquitin-like protease family profile" evidence="6">
    <location>
        <begin position="519"/>
        <end position="723"/>
    </location>
</feature>
<feature type="region of interest" description="Disordered" evidence="5">
    <location>
        <begin position="1101"/>
        <end position="1137"/>
    </location>
</feature>
<evidence type="ECO:0000256" key="3">
    <source>
        <dbReference type="ARBA" id="ARBA00022801"/>
    </source>
</evidence>
<dbReference type="SUPFAM" id="SSF54001">
    <property type="entry name" value="Cysteine proteinases"/>
    <property type="match status" value="1"/>
</dbReference>
<feature type="compositionally biased region" description="Polar residues" evidence="5">
    <location>
        <begin position="140"/>
        <end position="151"/>
    </location>
</feature>
<feature type="compositionally biased region" description="Basic and acidic residues" evidence="5">
    <location>
        <begin position="872"/>
        <end position="894"/>
    </location>
</feature>
<dbReference type="RefSeq" id="XP_003869715.1">
    <property type="nucleotide sequence ID" value="XM_003869666.1"/>
</dbReference>
<comment type="similarity">
    <text evidence="1">Belongs to the peptidase C48 family.</text>
</comment>
<dbReference type="GeneID" id="14540123"/>
<feature type="compositionally biased region" description="Basic and acidic residues" evidence="5">
    <location>
        <begin position="99"/>
        <end position="118"/>
    </location>
</feature>
<dbReference type="HOGENOM" id="CLU_267161_0_0_1"/>
<evidence type="ECO:0000313" key="7">
    <source>
        <dbReference type="EMBL" id="CCG23582.1"/>
    </source>
</evidence>
<feature type="region of interest" description="Disordered" evidence="5">
    <location>
        <begin position="768"/>
        <end position="825"/>
    </location>
</feature>
<dbReference type="PROSITE" id="PS50600">
    <property type="entry name" value="ULP_PROTEASE"/>
    <property type="match status" value="1"/>
</dbReference>
<organism evidence="7 8">
    <name type="scientific">Candida orthopsilosis (strain 90-125)</name>
    <name type="common">Yeast</name>
    <dbReference type="NCBI Taxonomy" id="1136231"/>
    <lineage>
        <taxon>Eukaryota</taxon>
        <taxon>Fungi</taxon>
        <taxon>Dikarya</taxon>
        <taxon>Ascomycota</taxon>
        <taxon>Saccharomycotina</taxon>
        <taxon>Pichiomycetes</taxon>
        <taxon>Debaryomycetaceae</taxon>
        <taxon>Candida/Lodderomyces clade</taxon>
        <taxon>Candida</taxon>
    </lineage>
</organism>
<proteinExistence type="inferred from homology"/>
<evidence type="ECO:0000259" key="6">
    <source>
        <dbReference type="PROSITE" id="PS50600"/>
    </source>
</evidence>
<dbReference type="Gene3D" id="3.40.395.10">
    <property type="entry name" value="Adenoviral Proteinase, Chain A"/>
    <property type="match status" value="1"/>
</dbReference>
<evidence type="ECO:0000256" key="1">
    <source>
        <dbReference type="ARBA" id="ARBA00005234"/>
    </source>
</evidence>
<dbReference type="Pfam" id="PF02902">
    <property type="entry name" value="Peptidase_C48"/>
    <property type="match status" value="1"/>
</dbReference>
<keyword evidence="3" id="KW-0378">Hydrolase</keyword>
<evidence type="ECO:0000256" key="2">
    <source>
        <dbReference type="ARBA" id="ARBA00022670"/>
    </source>
</evidence>
<feature type="compositionally biased region" description="Polar residues" evidence="5">
    <location>
        <begin position="257"/>
        <end position="270"/>
    </location>
</feature>
<accession>H8X6H1</accession>
<feature type="compositionally biased region" description="Low complexity" evidence="5">
    <location>
        <begin position="277"/>
        <end position="291"/>
    </location>
</feature>
<feature type="compositionally biased region" description="Polar residues" evidence="5">
    <location>
        <begin position="1101"/>
        <end position="1115"/>
    </location>
</feature>
<dbReference type="Proteomes" id="UP000005018">
    <property type="component" value="Chromosome 4"/>
</dbReference>
<reference evidence="7 8" key="1">
    <citation type="journal article" date="2012" name="PLoS ONE">
        <title>Sequence and analysis of the genome of the pathogenic yeast Candida orthopsilosis.</title>
        <authorList>
            <person name="Riccombeni A."/>
            <person name="Vidanes G."/>
            <person name="Proux-Wera E."/>
            <person name="Wolfe K.H."/>
            <person name="Butler G."/>
        </authorList>
    </citation>
    <scope>NUCLEOTIDE SEQUENCE [LARGE SCALE GENOMIC DNA]</scope>
    <source>
        <strain evidence="7 8">Co 90-125</strain>
    </source>
</reference>
<name>H8X6H1_CANO9</name>
<dbReference type="GO" id="GO:0016926">
    <property type="term" value="P:protein desumoylation"/>
    <property type="evidence" value="ECO:0007669"/>
    <property type="project" value="UniProtKB-ARBA"/>
</dbReference>
<dbReference type="OrthoDB" id="442460at2759"/>
<keyword evidence="4" id="KW-0788">Thiol protease</keyword>
<dbReference type="KEGG" id="cot:CORT_0D07490"/>
<dbReference type="EMBL" id="HE681722">
    <property type="protein sequence ID" value="CCG23582.1"/>
    <property type="molecule type" value="Genomic_DNA"/>
</dbReference>
<feature type="compositionally biased region" description="Polar residues" evidence="5">
    <location>
        <begin position="1"/>
        <end position="11"/>
    </location>
</feature>
<sequence>MSSSNFKNKQYPSLVRKRTSSAYGTKPVDNIYKKTEKSSSTATSRNFDPNIVSNTPKSQTKPRQTSLSNLFYGTTGHKATTPGNPTRKRLDSLTSKTIKVIELDKAEDDNGMRDRHEANPNGSGHKSSSGDKGSEIMNPKHQSSPYQGSNDSSRDATEEISHTTREDDFFNCPEWHYNRKPNRNSTETNYQEKLETSSRIRERLDNLTHRTDRLLESKTTYAFREKEPKRSLISPDSKSKDASSINSHDSPLPNAKKPQSNPHSESSSPTLIPDTLPSVSPSSAPSISSEPEFAGVEDCDGNKLNVKECDLRMFPKVRHVLKSFHYHGQKVKKRNHRRIYEIAVSSDGTYIYIGWRHPSLGLVPVNGFVINIDSQLRNFSFANESFIIQLTQGQRFIIASHYGRDDDIRKYFTKHPNSKVKVGVTLTEIAEKRIMERATDRLNRAVADPLARAVFKQPRRSSPRISKSTYDYDGVEYVGSYSSDNEGIDFFDDSDYNKFESIPDFKPELRYKFIDGTEITVNESDFKTLHRNYWVNDIIIDFGIKYIIEEGVKKGLVDASEIHSFNSFFFKKLTSGTKSGSTPQYYNNIKRWLSKLDLMKFKYLIIPVNTDSHWYCCIIRNLPGLLKSAQDRKAAEDEPIDIDGMESQTKQSNQNAEIFVLDSLGNKRYNVSAPLKSFIIDYCKEKYDVEINRDQIRFQSTRIPRQNNFNDCGVHVLYNIRKWLNNITECEIFFKKHSQSQAKTIFPAEERRKERKYWSNILLELHKAQNPSHKDNSEPVGDDDDNDDDDIIEIMEESTVGETTRQPKGSVSRFSSKLDGHDPGSCEWRIPYHSTASESLGDLGDSEIEDVTNDEVIKVDKSKINHTVGVNKEQEEVKRMDQKKNDSNQHDDGPKSPIELEEQPELSPGEHQIEVGDTPSSKADQLINMIGEKQDLGDVAAITIEDDPADRASSEGALTLKNLTLREQFKDARLYPSLCQLLNDHFHDENTPIKGVRWIVVKRLVQKAIDNRANWRELESLLKSYADYPPKTVKSYSGDDTNGVHEISVSPKKKFSEASLNSNRDVTNMIENLRLANNHFGNAVKGDIPEKAPFVSPQGFNDQEWKQNNNPAQSLHSRKEHGGTITENSHGSKGDAFSRNISIADASKHDTASFRYEGFRSRGFRNDGFGKSGFGSKGFKGSESADSNDKKKVARDIVETDGLDMVAQSNRVSLHSDDSSVILDYPRIPYKKRKLD</sequence>
<dbReference type="GO" id="GO:0006508">
    <property type="term" value="P:proteolysis"/>
    <property type="evidence" value="ECO:0007669"/>
    <property type="project" value="UniProtKB-KW"/>
</dbReference>
<dbReference type="PANTHER" id="PTHR46915:SF2">
    <property type="entry name" value="UBIQUITIN-LIKE PROTEASE 4"/>
    <property type="match status" value="1"/>
</dbReference>
<dbReference type="PANTHER" id="PTHR46915">
    <property type="entry name" value="UBIQUITIN-LIKE PROTEASE 4-RELATED"/>
    <property type="match status" value="1"/>
</dbReference>
<feature type="compositionally biased region" description="Basic and acidic residues" evidence="5">
    <location>
        <begin position="768"/>
        <end position="777"/>
    </location>
</feature>
<feature type="region of interest" description="Disordered" evidence="5">
    <location>
        <begin position="867"/>
        <end position="918"/>
    </location>
</feature>
<evidence type="ECO:0000313" key="8">
    <source>
        <dbReference type="Proteomes" id="UP000005018"/>
    </source>
</evidence>
<dbReference type="GO" id="GO:0008234">
    <property type="term" value="F:cysteine-type peptidase activity"/>
    <property type="evidence" value="ECO:0007669"/>
    <property type="project" value="UniProtKB-KW"/>
</dbReference>
<feature type="region of interest" description="Disordered" evidence="5">
    <location>
        <begin position="1"/>
        <end position="205"/>
    </location>
</feature>
<dbReference type="InterPro" id="IPR003653">
    <property type="entry name" value="Peptidase_C48_C"/>
</dbReference>
<keyword evidence="8" id="KW-1185">Reference proteome</keyword>
<keyword evidence="2" id="KW-0645">Protease</keyword>
<feature type="compositionally biased region" description="Basic and acidic residues" evidence="5">
    <location>
        <begin position="190"/>
        <end position="205"/>
    </location>
</feature>
<feature type="region of interest" description="Disordered" evidence="5">
    <location>
        <begin position="219"/>
        <end position="294"/>
    </location>
</feature>
<gene>
    <name evidence="7" type="ORF">CORT_0D07490</name>
</gene>
<dbReference type="GO" id="GO:0019783">
    <property type="term" value="F:ubiquitin-like protein peptidase activity"/>
    <property type="evidence" value="ECO:0007669"/>
    <property type="project" value="UniProtKB-ARBA"/>
</dbReference>
<protein>
    <submittedName>
        <fullName evidence="7">Ulp3 SUMO deconjugation enzyme</fullName>
    </submittedName>
</protein>